<feature type="region of interest" description="Disordered" evidence="1">
    <location>
        <begin position="213"/>
        <end position="241"/>
    </location>
</feature>
<evidence type="ECO:0000313" key="3">
    <source>
        <dbReference type="EMBL" id="KAL2040371.1"/>
    </source>
</evidence>
<name>A0ABR4A635_9LECA</name>
<gene>
    <name evidence="3" type="ORF">N7G274_006814</name>
</gene>
<dbReference type="InterPro" id="IPR018871">
    <property type="entry name" value="GLEYA_adhesin_domain"/>
</dbReference>
<organism evidence="3 4">
    <name type="scientific">Stereocaulon virgatum</name>
    <dbReference type="NCBI Taxonomy" id="373712"/>
    <lineage>
        <taxon>Eukaryota</taxon>
        <taxon>Fungi</taxon>
        <taxon>Dikarya</taxon>
        <taxon>Ascomycota</taxon>
        <taxon>Pezizomycotina</taxon>
        <taxon>Lecanoromycetes</taxon>
        <taxon>OSLEUM clade</taxon>
        <taxon>Lecanoromycetidae</taxon>
        <taxon>Lecanorales</taxon>
        <taxon>Lecanorineae</taxon>
        <taxon>Stereocaulaceae</taxon>
        <taxon>Stereocaulon</taxon>
    </lineage>
</organism>
<evidence type="ECO:0000256" key="1">
    <source>
        <dbReference type="SAM" id="MobiDB-lite"/>
    </source>
</evidence>
<reference evidence="3 4" key="1">
    <citation type="submission" date="2024-09" db="EMBL/GenBank/DDBJ databases">
        <title>Rethinking Asexuality: The Enigmatic Case of Functional Sexual Genes in Lepraria (Stereocaulaceae).</title>
        <authorList>
            <person name="Doellman M."/>
            <person name="Sun Y."/>
            <person name="Barcenas-Pena A."/>
            <person name="Lumbsch H.T."/>
            <person name="Grewe F."/>
        </authorList>
    </citation>
    <scope>NUCLEOTIDE SEQUENCE [LARGE SCALE GENOMIC DNA]</scope>
    <source>
        <strain evidence="3 4">Mercado 3170</strain>
    </source>
</reference>
<feature type="region of interest" description="Disordered" evidence="1">
    <location>
        <begin position="116"/>
        <end position="141"/>
    </location>
</feature>
<dbReference type="EMBL" id="JBEFKJ010000021">
    <property type="protein sequence ID" value="KAL2040371.1"/>
    <property type="molecule type" value="Genomic_DNA"/>
</dbReference>
<comment type="caution">
    <text evidence="3">The sequence shown here is derived from an EMBL/GenBank/DDBJ whole genome shotgun (WGS) entry which is preliminary data.</text>
</comment>
<feature type="compositionally biased region" description="Basic and acidic residues" evidence="1">
    <location>
        <begin position="226"/>
        <end position="237"/>
    </location>
</feature>
<feature type="compositionally biased region" description="Polar residues" evidence="1">
    <location>
        <begin position="125"/>
        <end position="137"/>
    </location>
</feature>
<feature type="domain" description="GLEYA adhesin" evidence="2">
    <location>
        <begin position="171"/>
        <end position="212"/>
    </location>
</feature>
<evidence type="ECO:0000313" key="4">
    <source>
        <dbReference type="Proteomes" id="UP001590950"/>
    </source>
</evidence>
<sequence>MALYHQSPSTSRYTFTHVKTTSHTVTPVCTWIATLTVTIHTTVTHSPVTTSAMKATATATHTPSTKTTITKTATPIVCSAPPSCTNQGLQWAHYPSEAGPNFDNDHSNFNPPSSYKTQWPRDQGITHSQRHQLPTRSRTAKKKNLNPNLRFRHRLIQTLLRPQPQRATSTPSQQAPYTFTASGVDDTVYPWLGHHAYAGWTLNNANLHVSLGPAAAAAQRHPGQRPARDPAQRRADDGGGVYVSGQGAGWVGVFG</sequence>
<dbReference type="Pfam" id="PF10528">
    <property type="entry name" value="GLEYA"/>
    <property type="match status" value="1"/>
</dbReference>
<accession>A0ABR4A635</accession>
<evidence type="ECO:0000259" key="2">
    <source>
        <dbReference type="Pfam" id="PF10528"/>
    </source>
</evidence>
<protein>
    <recommendedName>
        <fullName evidence="2">GLEYA adhesin domain-containing protein</fullName>
    </recommendedName>
</protein>
<dbReference type="Proteomes" id="UP001590950">
    <property type="component" value="Unassembled WGS sequence"/>
</dbReference>
<proteinExistence type="predicted"/>
<keyword evidence="4" id="KW-1185">Reference proteome</keyword>